<dbReference type="OrthoDB" id="347466at2759"/>
<keyword evidence="9" id="KW-0833">Ubl conjugation pathway</keyword>
<evidence type="ECO:0000256" key="9">
    <source>
        <dbReference type="ARBA" id="ARBA00022786"/>
    </source>
</evidence>
<accession>U6GKH8</accession>
<keyword evidence="5" id="KW-0808">Transferase</keyword>
<keyword evidence="12" id="KW-1133">Transmembrane helix</keyword>
<feature type="compositionally biased region" description="Low complexity" evidence="18">
    <location>
        <begin position="35"/>
        <end position="44"/>
    </location>
</feature>
<feature type="region of interest" description="Disordered" evidence="18">
    <location>
        <begin position="617"/>
        <end position="659"/>
    </location>
</feature>
<evidence type="ECO:0000256" key="12">
    <source>
        <dbReference type="ARBA" id="ARBA00022989"/>
    </source>
</evidence>
<proteinExistence type="inferred from homology"/>
<feature type="compositionally biased region" description="Basic and acidic residues" evidence="18">
    <location>
        <begin position="109"/>
        <end position="128"/>
    </location>
</feature>
<feature type="compositionally biased region" description="Low complexity" evidence="18">
    <location>
        <begin position="139"/>
        <end position="174"/>
    </location>
</feature>
<comment type="similarity">
    <text evidence="3">Belongs to the pex2/pex10/pex12 family.</text>
</comment>
<evidence type="ECO:0000259" key="19">
    <source>
        <dbReference type="Pfam" id="PF04757"/>
    </source>
</evidence>
<evidence type="ECO:0000256" key="6">
    <source>
        <dbReference type="ARBA" id="ARBA00022692"/>
    </source>
</evidence>
<evidence type="ECO:0000256" key="16">
    <source>
        <dbReference type="ARBA" id="ARBA00034438"/>
    </source>
</evidence>
<evidence type="ECO:0000256" key="10">
    <source>
        <dbReference type="ARBA" id="ARBA00022833"/>
    </source>
</evidence>
<dbReference type="InterPro" id="IPR006845">
    <property type="entry name" value="Pex_N"/>
</dbReference>
<keyword evidence="13" id="KW-0472">Membrane</keyword>
<dbReference type="PANTHER" id="PTHR48178:SF1">
    <property type="entry name" value="PEROXISOME BIOGENESIS FACTOR 2"/>
    <property type="match status" value="1"/>
</dbReference>
<feature type="region of interest" description="Disordered" evidence="18">
    <location>
        <begin position="400"/>
        <end position="425"/>
    </location>
</feature>
<keyword evidence="21" id="KW-1185">Reference proteome</keyword>
<dbReference type="GO" id="GO:0016558">
    <property type="term" value="P:protein import into peroxisome matrix"/>
    <property type="evidence" value="ECO:0007669"/>
    <property type="project" value="InterPro"/>
</dbReference>
<dbReference type="VEuPathDB" id="ToxoDB:EAH_00040350"/>
<dbReference type="GeneID" id="25272105"/>
<dbReference type="GO" id="GO:0061630">
    <property type="term" value="F:ubiquitin protein ligase activity"/>
    <property type="evidence" value="ECO:0007669"/>
    <property type="project" value="UniProtKB-EC"/>
</dbReference>
<feature type="compositionally biased region" description="Low complexity" evidence="18">
    <location>
        <begin position="200"/>
        <end position="209"/>
    </location>
</feature>
<evidence type="ECO:0000313" key="21">
    <source>
        <dbReference type="Proteomes" id="UP000018050"/>
    </source>
</evidence>
<reference evidence="20" key="1">
    <citation type="submission" date="2013-10" db="EMBL/GenBank/DDBJ databases">
        <title>Genomic analysis of the causative agents of coccidiosis in chickens.</title>
        <authorList>
            <person name="Reid A.J."/>
            <person name="Blake D."/>
            <person name="Billington K."/>
            <person name="Browne H."/>
            <person name="Dunn M."/>
            <person name="Hung S."/>
            <person name="Kawahara F."/>
            <person name="Miranda-Saavedra D."/>
            <person name="Mourier T."/>
            <person name="Nagra H."/>
            <person name="Otto T.D."/>
            <person name="Rawlings N."/>
            <person name="Sanchez A."/>
            <person name="Sanders M."/>
            <person name="Subramaniam C."/>
            <person name="Tay Y."/>
            <person name="Dear P."/>
            <person name="Doerig C."/>
            <person name="Gruber A."/>
            <person name="Parkinson J."/>
            <person name="Shirley M."/>
            <person name="Wan K.L."/>
            <person name="Berriman M."/>
            <person name="Tomley F."/>
            <person name="Pain A."/>
        </authorList>
    </citation>
    <scope>NUCLEOTIDE SEQUENCE</scope>
    <source>
        <strain evidence="20">Houghton</strain>
    </source>
</reference>
<reference evidence="20" key="2">
    <citation type="submission" date="2013-10" db="EMBL/GenBank/DDBJ databases">
        <authorList>
            <person name="Aslett M."/>
        </authorList>
    </citation>
    <scope>NUCLEOTIDE SEQUENCE</scope>
    <source>
        <strain evidence="20">Houghton</strain>
    </source>
</reference>
<evidence type="ECO:0000256" key="7">
    <source>
        <dbReference type="ARBA" id="ARBA00022723"/>
    </source>
</evidence>
<protein>
    <recommendedName>
        <fullName evidence="17">RING-type E3 ubiquitin transferase (cysteine targeting)</fullName>
        <ecNumber evidence="17">2.3.2.36</ecNumber>
    </recommendedName>
    <alternativeName>
        <fullName evidence="15">Peroxin-2</fullName>
    </alternativeName>
</protein>
<keyword evidence="14" id="KW-0576">Peroxisome</keyword>
<dbReference type="PANTHER" id="PTHR48178">
    <property type="entry name" value="PEROXISOME BIOGENESIS FACTOR 2"/>
    <property type="match status" value="1"/>
</dbReference>
<feature type="region of interest" description="Disordered" evidence="18">
    <location>
        <begin position="98"/>
        <end position="178"/>
    </location>
</feature>
<dbReference type="OMA" id="MLLQCTR"/>
<evidence type="ECO:0000256" key="14">
    <source>
        <dbReference type="ARBA" id="ARBA00023140"/>
    </source>
</evidence>
<evidence type="ECO:0000256" key="11">
    <source>
        <dbReference type="ARBA" id="ARBA00022927"/>
    </source>
</evidence>
<comment type="pathway">
    <text evidence="2">Protein modification; protein ubiquitination.</text>
</comment>
<feature type="region of interest" description="Disordered" evidence="18">
    <location>
        <begin position="1"/>
        <end position="44"/>
    </location>
</feature>
<evidence type="ECO:0000256" key="1">
    <source>
        <dbReference type="ARBA" id="ARBA00004585"/>
    </source>
</evidence>
<evidence type="ECO:0000256" key="18">
    <source>
        <dbReference type="SAM" id="MobiDB-lite"/>
    </source>
</evidence>
<dbReference type="InterPro" id="IPR025654">
    <property type="entry name" value="PEX2/10"/>
</dbReference>
<dbReference type="Pfam" id="PF04757">
    <property type="entry name" value="Pex2_Pex12"/>
    <property type="match status" value="1"/>
</dbReference>
<feature type="compositionally biased region" description="Basic and acidic residues" evidence="18">
    <location>
        <begin position="409"/>
        <end position="423"/>
    </location>
</feature>
<dbReference type="EC" id="2.3.2.36" evidence="17"/>
<evidence type="ECO:0000256" key="4">
    <source>
        <dbReference type="ARBA" id="ARBA00022448"/>
    </source>
</evidence>
<evidence type="ECO:0000256" key="5">
    <source>
        <dbReference type="ARBA" id="ARBA00022679"/>
    </source>
</evidence>
<dbReference type="AlphaFoldDB" id="U6GKH8"/>
<keyword evidence="4" id="KW-0813">Transport</keyword>
<feature type="region of interest" description="Disordered" evidence="18">
    <location>
        <begin position="194"/>
        <end position="214"/>
    </location>
</feature>
<sequence length="659" mass="73551">MPSDSIGGPLISGSIPSEAPNQEGPPTAGGPPRGPLGAPLGAPLPRMVVRPPCRGELLLPYGRSRQPKEYLFLKSVIKPKQTAADINRGALAALHTHSVGAPNAGPPDDAYRGPHQRIEPSDETKGHGEPTGARGIGSGSAAAAAAAAAVAAPSSSRHTPAATAPTTAAPAAAAGGRRMTLSETAAAVGHGLPLRSSAAQQQQQQQQQQGMHSLPTQRVNQLDALRVNNEIVLLLQDMLLQCTRTAAPWLQQRQQELQLLLHLFLWGVSTARDKPTPGDLLQNVKYYGGEQLQQQQLEQQQQRLQQLQQDPTAAPAAVQQQQRVLLHLMLKQQHSLLQQQPLPWKHKLGLLVLHVLLPYAYQLLRQQLHRKRQQQQAAIEQRIRRYNVAQALRRQRMQQQQQKQQQQQLREHATEQEKGELKQQEQQQQQQQQQQLQQQQQQLRLLESATGESVTRLTAAELWLECKYRSVGEWLLGLQMRHIHPSLRRSLSFELMQQQLYWLSVSQVLLLLLPHIDLLLLRRMLRLRLLSPARRAAAKSLQQLKLLLLRQQQQQQHQLQQRDAESEEKGLAAAAAVLPLGIGQRGVLLLRSTKQHAKKLLQDVGLLPHPLVIEEQQQQKQQQQQQQQQQQGVEPPEVELELELLPPLPAGAAERLQLD</sequence>
<keyword evidence="11" id="KW-0653">Protein transport</keyword>
<feature type="compositionally biased region" description="Low complexity" evidence="18">
    <location>
        <begin position="617"/>
        <end position="635"/>
    </location>
</feature>
<dbReference type="Proteomes" id="UP000018050">
    <property type="component" value="Unassembled WGS sequence"/>
</dbReference>
<organism evidence="20 21">
    <name type="scientific">Eimeria acervulina</name>
    <name type="common">Coccidian parasite</name>
    <dbReference type="NCBI Taxonomy" id="5801"/>
    <lineage>
        <taxon>Eukaryota</taxon>
        <taxon>Sar</taxon>
        <taxon>Alveolata</taxon>
        <taxon>Apicomplexa</taxon>
        <taxon>Conoidasida</taxon>
        <taxon>Coccidia</taxon>
        <taxon>Eucoccidiorida</taxon>
        <taxon>Eimeriorina</taxon>
        <taxon>Eimeriidae</taxon>
        <taxon>Eimeria</taxon>
    </lineage>
</organism>
<evidence type="ECO:0000256" key="2">
    <source>
        <dbReference type="ARBA" id="ARBA00004906"/>
    </source>
</evidence>
<dbReference type="EMBL" id="HG670974">
    <property type="protein sequence ID" value="CDI79099.1"/>
    <property type="molecule type" value="Genomic_DNA"/>
</dbReference>
<evidence type="ECO:0000256" key="15">
    <source>
        <dbReference type="ARBA" id="ARBA00032511"/>
    </source>
</evidence>
<dbReference type="GO" id="GO:0005778">
    <property type="term" value="C:peroxisomal membrane"/>
    <property type="evidence" value="ECO:0007669"/>
    <property type="project" value="UniProtKB-SubCell"/>
</dbReference>
<evidence type="ECO:0000256" key="17">
    <source>
        <dbReference type="ARBA" id="ARBA00034523"/>
    </source>
</evidence>
<gene>
    <name evidence="20" type="ORF">EAH_00040350</name>
</gene>
<keyword evidence="6" id="KW-0812">Transmembrane</keyword>
<feature type="domain" description="Pex N-terminal" evidence="19">
    <location>
        <begin position="234"/>
        <end position="522"/>
    </location>
</feature>
<keyword evidence="8" id="KW-0863">Zinc-finger</keyword>
<evidence type="ECO:0000256" key="13">
    <source>
        <dbReference type="ARBA" id="ARBA00023136"/>
    </source>
</evidence>
<keyword evidence="7" id="KW-0479">Metal-binding</keyword>
<comment type="subcellular location">
    <subcellularLocation>
        <location evidence="1">Peroxisome membrane</location>
        <topology evidence="1">Multi-pass membrane protein</topology>
    </subcellularLocation>
</comment>
<comment type="catalytic activity">
    <reaction evidence="16">
        <text>[E2 ubiquitin-conjugating enzyme]-S-ubiquitinyl-L-cysteine + [acceptor protein]-L-cysteine = [E2 ubiquitin-conjugating enzyme]-L-cysteine + [acceptor protein]-S-ubiquitinyl-L-cysteine.</text>
        <dbReference type="EC" id="2.3.2.36"/>
    </reaction>
</comment>
<keyword evidence="10" id="KW-0862">Zinc</keyword>
<evidence type="ECO:0000256" key="3">
    <source>
        <dbReference type="ARBA" id="ARBA00008704"/>
    </source>
</evidence>
<dbReference type="GO" id="GO:0008270">
    <property type="term" value="F:zinc ion binding"/>
    <property type="evidence" value="ECO:0007669"/>
    <property type="project" value="UniProtKB-KW"/>
</dbReference>
<evidence type="ECO:0000313" key="20">
    <source>
        <dbReference type="EMBL" id="CDI79099.1"/>
    </source>
</evidence>
<dbReference type="RefSeq" id="XP_013250743.1">
    <property type="nucleotide sequence ID" value="XM_013395289.1"/>
</dbReference>
<evidence type="ECO:0000256" key="8">
    <source>
        <dbReference type="ARBA" id="ARBA00022771"/>
    </source>
</evidence>
<name>U6GKH8_EIMAC</name>